<proteinExistence type="predicted"/>
<feature type="transmembrane region" description="Helical" evidence="8">
    <location>
        <begin position="289"/>
        <end position="308"/>
    </location>
</feature>
<dbReference type="Pfam" id="PF02163">
    <property type="entry name" value="Peptidase_M50"/>
    <property type="match status" value="1"/>
</dbReference>
<organism evidence="10 11">
    <name type="scientific">Haloarcula hispanica</name>
    <dbReference type="NCBI Taxonomy" id="51589"/>
    <lineage>
        <taxon>Archaea</taxon>
        <taxon>Methanobacteriati</taxon>
        <taxon>Methanobacteriota</taxon>
        <taxon>Stenosarchaea group</taxon>
        <taxon>Halobacteria</taxon>
        <taxon>Halobacteriales</taxon>
        <taxon>Haloarculaceae</taxon>
        <taxon>Haloarcula</taxon>
    </lineage>
</organism>
<comment type="caution">
    <text evidence="10">The sequence shown here is derived from an EMBL/GenBank/DDBJ whole genome shotgun (WGS) entry which is preliminary data.</text>
</comment>
<feature type="transmembrane region" description="Helical" evidence="8">
    <location>
        <begin position="156"/>
        <end position="177"/>
    </location>
</feature>
<dbReference type="InterPro" id="IPR008915">
    <property type="entry name" value="Peptidase_M50"/>
</dbReference>
<evidence type="ECO:0000256" key="5">
    <source>
        <dbReference type="ARBA" id="ARBA00022946"/>
    </source>
</evidence>
<dbReference type="InterPro" id="IPR044838">
    <property type="entry name" value="EGY1-like"/>
</dbReference>
<keyword evidence="3 8" id="KW-0812">Transmembrane</keyword>
<feature type="transmembrane region" description="Helical" evidence="8">
    <location>
        <begin position="189"/>
        <end position="207"/>
    </location>
</feature>
<keyword evidence="2 10" id="KW-0645">Protease</keyword>
<dbReference type="GO" id="GO:0008233">
    <property type="term" value="F:peptidase activity"/>
    <property type="evidence" value="ECO:0007669"/>
    <property type="project" value="UniProtKB-KW"/>
</dbReference>
<evidence type="ECO:0000256" key="2">
    <source>
        <dbReference type="ARBA" id="ARBA00022670"/>
    </source>
</evidence>
<sequence length="415" mass="43836">MSGSADPPSPDRLAGVFSVSSMRRTDGSVQYLGDPIVPPAAAVEQLRPLFRQRGYDVRLEELGPESGDTAATTSNGGTTVVGGPAVDDSMTATGGALNARPNQYALIAEPADTDTGGIPWLNIGLLFATIASTLYVGASAWYYIPVAEDPLRIFEAWPFVVAMLGVLGIHELGHYAAARYHGVDVTLPYFIPFPSFLGTMGAVINIRGRIPDRTALFDIGVAGPLAGLVATTIVTVIGLSIDPITVPERVANSDTGVIITFNYPLLFQALEALVNTLGLGTEVGPGESVHPIVFAGWAGMFFTFLNLLPVGQLDGGHIVRSIVGQRQETVAAAVPGALFALAGYLYFTRDPPPVGFGVWGLWVFWGLFATGLAYAGPARPTVDTELDRRRALLGLFTFLLGLACFTPVPFEISAI</sequence>
<evidence type="ECO:0000313" key="10">
    <source>
        <dbReference type="EMBL" id="RYJ11162.1"/>
    </source>
</evidence>
<reference evidence="10 11" key="1">
    <citation type="submission" date="2018-12" db="EMBL/GenBank/DDBJ databases">
        <title>Draft genome sequence of Haloarcula hispinica strain 18.1, an halophilic archaeon isolated from Chott El Jerid of Southern Tunisia.</title>
        <authorList>
            <person name="Najjari A."/>
            <person name="Ben Dhia O."/>
            <person name="Ferjani R."/>
            <person name="Mahjoubi M."/>
            <person name="Sghaier H."/>
            <person name="Elshahed M."/>
            <person name="Ouzari H.I."/>
            <person name="Cherid A."/>
            <person name="Youssef N."/>
        </authorList>
    </citation>
    <scope>NUCLEOTIDE SEQUENCE [LARGE SCALE GENOMIC DNA]</scope>
    <source>
        <strain evidence="10 11">18.1</strain>
    </source>
</reference>
<feature type="transmembrane region" description="Helical" evidence="8">
    <location>
        <begin position="359"/>
        <end position="378"/>
    </location>
</feature>
<dbReference type="EMBL" id="RZIG01000002">
    <property type="protein sequence ID" value="RYJ11162.1"/>
    <property type="molecule type" value="Genomic_DNA"/>
</dbReference>
<accession>A0A482T9Y7</accession>
<keyword evidence="5" id="KW-0809">Transit peptide</keyword>
<keyword evidence="6 8" id="KW-1133">Transmembrane helix</keyword>
<evidence type="ECO:0000256" key="4">
    <source>
        <dbReference type="ARBA" id="ARBA00022801"/>
    </source>
</evidence>
<dbReference type="PANTHER" id="PTHR31412:SF0">
    <property type="entry name" value="ZINC METALLOPROTEASE EGY1, CHLOROPLASTIC-RELATED"/>
    <property type="match status" value="1"/>
</dbReference>
<keyword evidence="7 8" id="KW-0472">Membrane</keyword>
<comment type="subcellular location">
    <subcellularLocation>
        <location evidence="1">Membrane</location>
        <topology evidence="1">Multi-pass membrane protein</topology>
    </subcellularLocation>
</comment>
<dbReference type="GO" id="GO:0006508">
    <property type="term" value="P:proteolysis"/>
    <property type="evidence" value="ECO:0007669"/>
    <property type="project" value="UniProtKB-KW"/>
</dbReference>
<gene>
    <name evidence="10" type="ORF">ELS20_15050</name>
</gene>
<feature type="transmembrane region" description="Helical" evidence="8">
    <location>
        <begin position="329"/>
        <end position="347"/>
    </location>
</feature>
<evidence type="ECO:0000256" key="7">
    <source>
        <dbReference type="ARBA" id="ARBA00023136"/>
    </source>
</evidence>
<evidence type="ECO:0000259" key="9">
    <source>
        <dbReference type="Pfam" id="PF02163"/>
    </source>
</evidence>
<name>A0A482T9Y7_HALHI</name>
<dbReference type="Proteomes" id="UP000293535">
    <property type="component" value="Unassembled WGS sequence"/>
</dbReference>
<feature type="domain" description="Peptidase M50" evidence="9">
    <location>
        <begin position="159"/>
        <end position="328"/>
    </location>
</feature>
<dbReference type="AlphaFoldDB" id="A0A482T9Y7"/>
<feature type="transmembrane region" description="Helical" evidence="8">
    <location>
        <begin position="390"/>
        <end position="410"/>
    </location>
</feature>
<dbReference type="CDD" id="cd06160">
    <property type="entry name" value="S2P-M50_like_2"/>
    <property type="match status" value="1"/>
</dbReference>
<dbReference type="GO" id="GO:0016020">
    <property type="term" value="C:membrane"/>
    <property type="evidence" value="ECO:0007669"/>
    <property type="project" value="UniProtKB-SubCell"/>
</dbReference>
<evidence type="ECO:0000256" key="3">
    <source>
        <dbReference type="ARBA" id="ARBA00022692"/>
    </source>
</evidence>
<protein>
    <submittedName>
        <fullName evidence="10">Site-2 protease family protein</fullName>
    </submittedName>
</protein>
<evidence type="ECO:0000256" key="1">
    <source>
        <dbReference type="ARBA" id="ARBA00004141"/>
    </source>
</evidence>
<evidence type="ECO:0000256" key="6">
    <source>
        <dbReference type="ARBA" id="ARBA00022989"/>
    </source>
</evidence>
<feature type="transmembrane region" description="Helical" evidence="8">
    <location>
        <begin position="219"/>
        <end position="241"/>
    </location>
</feature>
<evidence type="ECO:0000256" key="8">
    <source>
        <dbReference type="SAM" id="Phobius"/>
    </source>
</evidence>
<keyword evidence="4" id="KW-0378">Hydrolase</keyword>
<evidence type="ECO:0000313" key="11">
    <source>
        <dbReference type="Proteomes" id="UP000293535"/>
    </source>
</evidence>
<dbReference type="PANTHER" id="PTHR31412">
    <property type="entry name" value="ZINC METALLOPROTEASE EGY1"/>
    <property type="match status" value="1"/>
</dbReference>
<feature type="transmembrane region" description="Helical" evidence="8">
    <location>
        <begin position="120"/>
        <end position="144"/>
    </location>
</feature>
<dbReference type="RefSeq" id="WP_129755971.1">
    <property type="nucleotide sequence ID" value="NZ_JAFKAA010000002.1"/>
</dbReference>